<dbReference type="InterPro" id="IPR002641">
    <property type="entry name" value="PNPLA_dom"/>
</dbReference>
<organism evidence="3">
    <name type="scientific">viral metagenome</name>
    <dbReference type="NCBI Taxonomy" id="1070528"/>
    <lineage>
        <taxon>unclassified sequences</taxon>
        <taxon>metagenomes</taxon>
        <taxon>organismal metagenomes</taxon>
    </lineage>
</organism>
<keyword evidence="1" id="KW-0443">Lipid metabolism</keyword>
<sequence>MDNEGKKEIKHLVISGGGITGFSFYGALKESSILGKWNIDAIESIYGTSVGSILAVILALKYDWKTTDDYFIKRPWQNIYKFNLYSMIGAIQQRGIFTKQIIDEMLTPLFLAKDIPLTVTMEEFYQITKIDIHIFVTEIHSFLLLNISHTTHPTMKLLDAVYASSAVPILFAPLFDNSNNHCYCDGGMKANYAIKQCIEDGKDPSEIMGVVRVQDDKNDPTFTEDSTLIDYAFVIMRKGIEVIIKSPNDQVLHTEYNISSTPLSVGNIIQAASSMEERIRLIEMGEQYVREFYSENMVNESS</sequence>
<dbReference type="SUPFAM" id="SSF52151">
    <property type="entry name" value="FabD/lysophospholipase-like"/>
    <property type="match status" value="1"/>
</dbReference>
<protein>
    <recommendedName>
        <fullName evidence="2">PNPLA domain-containing protein</fullName>
    </recommendedName>
</protein>
<evidence type="ECO:0000256" key="1">
    <source>
        <dbReference type="ARBA" id="ARBA00023098"/>
    </source>
</evidence>
<dbReference type="AlphaFoldDB" id="A0A6C0I3N1"/>
<dbReference type="GO" id="GO:0006629">
    <property type="term" value="P:lipid metabolic process"/>
    <property type="evidence" value="ECO:0007669"/>
    <property type="project" value="UniProtKB-KW"/>
</dbReference>
<reference evidence="3" key="1">
    <citation type="journal article" date="2020" name="Nature">
        <title>Giant virus diversity and host interactions through global metagenomics.</title>
        <authorList>
            <person name="Schulz F."/>
            <person name="Roux S."/>
            <person name="Paez-Espino D."/>
            <person name="Jungbluth S."/>
            <person name="Walsh D.A."/>
            <person name="Denef V.J."/>
            <person name="McMahon K.D."/>
            <person name="Konstantinidis K.T."/>
            <person name="Eloe-Fadrosh E.A."/>
            <person name="Kyrpides N.C."/>
            <person name="Woyke T."/>
        </authorList>
    </citation>
    <scope>NUCLEOTIDE SEQUENCE</scope>
    <source>
        <strain evidence="3">GVMAG-M-3300023184-190</strain>
    </source>
</reference>
<dbReference type="Pfam" id="PF01734">
    <property type="entry name" value="Patatin"/>
    <property type="match status" value="1"/>
</dbReference>
<dbReference type="PANTHER" id="PTHR46394">
    <property type="entry name" value="ANNEXIN"/>
    <property type="match status" value="1"/>
</dbReference>
<accession>A0A6C0I3N1</accession>
<dbReference type="InterPro" id="IPR016035">
    <property type="entry name" value="Acyl_Trfase/lysoPLipase"/>
</dbReference>
<dbReference type="PANTHER" id="PTHR46394:SF1">
    <property type="entry name" value="PNPLA DOMAIN-CONTAINING PROTEIN"/>
    <property type="match status" value="1"/>
</dbReference>
<evidence type="ECO:0000313" key="3">
    <source>
        <dbReference type="EMBL" id="QHT87618.1"/>
    </source>
</evidence>
<dbReference type="PROSITE" id="PS51635">
    <property type="entry name" value="PNPLA"/>
    <property type="match status" value="1"/>
</dbReference>
<name>A0A6C0I3N1_9ZZZZ</name>
<dbReference type="EMBL" id="MN740094">
    <property type="protein sequence ID" value="QHT87618.1"/>
    <property type="molecule type" value="Genomic_DNA"/>
</dbReference>
<evidence type="ECO:0000259" key="2">
    <source>
        <dbReference type="PROSITE" id="PS51635"/>
    </source>
</evidence>
<feature type="domain" description="PNPLA" evidence="2">
    <location>
        <begin position="12"/>
        <end position="198"/>
    </location>
</feature>
<proteinExistence type="predicted"/>
<dbReference type="Gene3D" id="3.40.1090.10">
    <property type="entry name" value="Cytosolic phospholipase A2 catalytic domain"/>
    <property type="match status" value="2"/>
</dbReference>
<dbReference type="InterPro" id="IPR052580">
    <property type="entry name" value="Lipid_Hydrolase"/>
</dbReference>